<comment type="caution">
    <text evidence="2">The sequence shown here is derived from an EMBL/GenBank/DDBJ whole genome shotgun (WGS) entry which is preliminary data.</text>
</comment>
<accession>A0A3S5FHG3</accession>
<dbReference type="Proteomes" id="UP000784294">
    <property type="component" value="Unassembled WGS sequence"/>
</dbReference>
<gene>
    <name evidence="2" type="ORF">PXEA_LOCUS37759</name>
</gene>
<feature type="compositionally biased region" description="Basic and acidic residues" evidence="1">
    <location>
        <begin position="29"/>
        <end position="39"/>
    </location>
</feature>
<name>A0A3S5FHG3_9PLAT</name>
<dbReference type="EMBL" id="CAAALY010294665">
    <property type="protein sequence ID" value="VEL44319.1"/>
    <property type="molecule type" value="Genomic_DNA"/>
</dbReference>
<dbReference type="AlphaFoldDB" id="A0A3S5FHG3"/>
<evidence type="ECO:0000256" key="1">
    <source>
        <dbReference type="SAM" id="MobiDB-lite"/>
    </source>
</evidence>
<protein>
    <submittedName>
        <fullName evidence="2">Uncharacterized protein</fullName>
    </submittedName>
</protein>
<feature type="compositionally biased region" description="Low complexity" evidence="1">
    <location>
        <begin position="1"/>
        <end position="12"/>
    </location>
</feature>
<organism evidence="2 3">
    <name type="scientific">Protopolystoma xenopodis</name>
    <dbReference type="NCBI Taxonomy" id="117903"/>
    <lineage>
        <taxon>Eukaryota</taxon>
        <taxon>Metazoa</taxon>
        <taxon>Spiralia</taxon>
        <taxon>Lophotrochozoa</taxon>
        <taxon>Platyhelminthes</taxon>
        <taxon>Monogenea</taxon>
        <taxon>Polyopisthocotylea</taxon>
        <taxon>Polystomatidea</taxon>
        <taxon>Polystomatidae</taxon>
        <taxon>Protopolystoma</taxon>
    </lineage>
</organism>
<keyword evidence="3" id="KW-1185">Reference proteome</keyword>
<feature type="region of interest" description="Disordered" evidence="1">
    <location>
        <begin position="1"/>
        <end position="54"/>
    </location>
</feature>
<reference evidence="2" key="1">
    <citation type="submission" date="2018-11" db="EMBL/GenBank/DDBJ databases">
        <authorList>
            <consortium name="Pathogen Informatics"/>
        </authorList>
    </citation>
    <scope>NUCLEOTIDE SEQUENCE</scope>
</reference>
<proteinExistence type="predicted"/>
<sequence length="54" mass="6148">MQRTTTPTLTPTEHALMSTHTHTHSSRAVRAETSRHEQEVTCQRSLDWGKSDKS</sequence>
<evidence type="ECO:0000313" key="2">
    <source>
        <dbReference type="EMBL" id="VEL44319.1"/>
    </source>
</evidence>
<evidence type="ECO:0000313" key="3">
    <source>
        <dbReference type="Proteomes" id="UP000784294"/>
    </source>
</evidence>